<feature type="domain" description="Autophagy protein ATG5 alpha-helical bundle region" evidence="7">
    <location>
        <begin position="125"/>
        <end position="172"/>
    </location>
</feature>
<reference evidence="9 10" key="1">
    <citation type="submission" date="2024-03" db="EMBL/GenBank/DDBJ databases">
        <title>Complete genome sequence of the green alga Chloropicon roscoffensis RCC1871.</title>
        <authorList>
            <person name="Lemieux C."/>
            <person name="Pombert J.-F."/>
            <person name="Otis C."/>
            <person name="Turmel M."/>
        </authorList>
    </citation>
    <scope>NUCLEOTIDE SEQUENCE [LARGE SCALE GENOMIC DNA]</scope>
    <source>
        <strain evidence="9 10">RCC1871</strain>
    </source>
</reference>
<dbReference type="InterPro" id="IPR042527">
    <property type="entry name" value="Atg5_UblA_dom_sf"/>
</dbReference>
<evidence type="ECO:0000259" key="6">
    <source>
        <dbReference type="Pfam" id="PF04106"/>
    </source>
</evidence>
<sequence>METSSAMAPDIQREHWRGSVALKLELHPDEVTTVPPPEPLFVLAPRLGYLPQVAEQALEHFGSVLPPGEDEVWFEYQGVPLKWHIPTGSLFDLLAGGRGGYPWCLTVHFRSYPRDALQPLEGDGVQASYFNSLKEAAYVLTGSSSSVMTLTKASQQELWQNVLEAKDEEFFSNLSKMDLTRPTRSRIPVRVYCREKVFDSFTGWKSVEYASKSVVLDSEDAEDLTLRGVLQRCLGVSLDGEAGSGREVVAAGVELESDTNLANVYPHLKNADMWLYLVVRPSSRA</sequence>
<name>A0AAX4P749_9CHLO</name>
<dbReference type="PANTHER" id="PTHR13040">
    <property type="entry name" value="AUTOPHAGY PROTEIN 5"/>
    <property type="match status" value="1"/>
</dbReference>
<comment type="function">
    <text evidence="5">Required for autophagy.</text>
</comment>
<keyword evidence="3 5" id="KW-0832">Ubl conjugation</keyword>
<evidence type="ECO:0000313" key="9">
    <source>
        <dbReference type="EMBL" id="WZN61836.1"/>
    </source>
</evidence>
<evidence type="ECO:0000256" key="3">
    <source>
        <dbReference type="ARBA" id="ARBA00022843"/>
    </source>
</evidence>
<dbReference type="Gene3D" id="3.10.20.90">
    <property type="entry name" value="Phosphatidylinositol 3-kinase Catalytic Subunit, Chain A, domain 1"/>
    <property type="match status" value="1"/>
</dbReference>
<evidence type="ECO:0000256" key="5">
    <source>
        <dbReference type="RuleBase" id="RU361202"/>
    </source>
</evidence>
<evidence type="ECO:0000259" key="7">
    <source>
        <dbReference type="Pfam" id="PF20637"/>
    </source>
</evidence>
<dbReference type="PANTHER" id="PTHR13040:SF2">
    <property type="entry name" value="AUTOPHAGY PROTEIN 5"/>
    <property type="match status" value="1"/>
</dbReference>
<evidence type="ECO:0000313" key="10">
    <source>
        <dbReference type="Proteomes" id="UP001472866"/>
    </source>
</evidence>
<organism evidence="9 10">
    <name type="scientific">Chloropicon roscoffensis</name>
    <dbReference type="NCBI Taxonomy" id="1461544"/>
    <lineage>
        <taxon>Eukaryota</taxon>
        <taxon>Viridiplantae</taxon>
        <taxon>Chlorophyta</taxon>
        <taxon>Chloropicophyceae</taxon>
        <taxon>Chloropicales</taxon>
        <taxon>Chloropicaceae</taxon>
        <taxon>Chloropicon</taxon>
    </lineage>
</organism>
<dbReference type="AlphaFoldDB" id="A0AAX4P749"/>
<dbReference type="GO" id="GO:0005776">
    <property type="term" value="C:autophagosome"/>
    <property type="evidence" value="ECO:0007669"/>
    <property type="project" value="TreeGrafter"/>
</dbReference>
<dbReference type="GO" id="GO:0034045">
    <property type="term" value="C:phagophore assembly site membrane"/>
    <property type="evidence" value="ECO:0007669"/>
    <property type="project" value="TreeGrafter"/>
</dbReference>
<feature type="domain" description="Autophagy protein ATG5 UblB" evidence="6">
    <location>
        <begin position="186"/>
        <end position="279"/>
    </location>
</feature>
<dbReference type="Proteomes" id="UP001472866">
    <property type="component" value="Chromosome 04"/>
</dbReference>
<proteinExistence type="inferred from homology"/>
<evidence type="ECO:0000259" key="8">
    <source>
        <dbReference type="Pfam" id="PF20638"/>
    </source>
</evidence>
<dbReference type="GO" id="GO:0034727">
    <property type="term" value="P:piecemeal microautophagy of the nucleus"/>
    <property type="evidence" value="ECO:0007669"/>
    <property type="project" value="TreeGrafter"/>
</dbReference>
<comment type="subcellular location">
    <subcellularLocation>
        <location evidence="5">Cytoplasm</location>
    </subcellularLocation>
</comment>
<keyword evidence="5" id="KW-0813">Transport</keyword>
<dbReference type="InterPro" id="IPR048939">
    <property type="entry name" value="ATG5_UblA"/>
</dbReference>
<dbReference type="GO" id="GO:0006995">
    <property type="term" value="P:cellular response to nitrogen starvation"/>
    <property type="evidence" value="ECO:0007669"/>
    <property type="project" value="TreeGrafter"/>
</dbReference>
<dbReference type="Gene3D" id="3.10.20.620">
    <property type="match status" value="1"/>
</dbReference>
<dbReference type="InterPro" id="IPR048318">
    <property type="entry name" value="ATG5_UblB"/>
</dbReference>
<dbReference type="GO" id="GO:0000422">
    <property type="term" value="P:autophagy of mitochondrion"/>
    <property type="evidence" value="ECO:0007669"/>
    <property type="project" value="TreeGrafter"/>
</dbReference>
<comment type="similarity">
    <text evidence="1 5">Belongs to the ATG5 family.</text>
</comment>
<keyword evidence="5" id="KW-0963">Cytoplasm</keyword>
<dbReference type="InterPro" id="IPR042526">
    <property type="entry name" value="Atg5_HR"/>
</dbReference>
<dbReference type="InterPro" id="IPR048940">
    <property type="entry name" value="ATG5_HBR"/>
</dbReference>
<dbReference type="Pfam" id="PF20638">
    <property type="entry name" value="ATG5_UblA"/>
    <property type="match status" value="1"/>
</dbReference>
<dbReference type="EMBL" id="CP151504">
    <property type="protein sequence ID" value="WZN61836.1"/>
    <property type="molecule type" value="Genomic_DNA"/>
</dbReference>
<comment type="subunit">
    <text evidence="5">Conjugated with ATG12.</text>
</comment>
<protein>
    <recommendedName>
        <fullName evidence="5">Autophagy protein 5</fullName>
    </recommendedName>
</protein>
<dbReference type="InterPro" id="IPR007239">
    <property type="entry name" value="Atg5"/>
</dbReference>
<dbReference type="GO" id="GO:0044233">
    <property type="term" value="C:mitochondria-associated endoplasmic reticulum membrane contact site"/>
    <property type="evidence" value="ECO:0007669"/>
    <property type="project" value="TreeGrafter"/>
</dbReference>
<keyword evidence="10" id="KW-1185">Reference proteome</keyword>
<dbReference type="Pfam" id="PF20637">
    <property type="entry name" value="ATG5_HBR"/>
    <property type="match status" value="1"/>
</dbReference>
<feature type="domain" description="Autophagy protein ATG5 UblA" evidence="8">
    <location>
        <begin position="16"/>
        <end position="109"/>
    </location>
</feature>
<keyword evidence="4 5" id="KW-0072">Autophagy</keyword>
<evidence type="ECO:0000256" key="4">
    <source>
        <dbReference type="ARBA" id="ARBA00023006"/>
    </source>
</evidence>
<accession>A0AAX4P749</accession>
<dbReference type="Pfam" id="PF04106">
    <property type="entry name" value="ATG5_UblB"/>
    <property type="match status" value="1"/>
</dbReference>
<evidence type="ECO:0000256" key="1">
    <source>
        <dbReference type="ARBA" id="ARBA00006910"/>
    </source>
</evidence>
<evidence type="ECO:0000256" key="2">
    <source>
        <dbReference type="ARBA" id="ARBA00022499"/>
    </source>
</evidence>
<dbReference type="Gene3D" id="1.10.246.190">
    <property type="entry name" value="Autophagy protein Apg5, helix rich domain"/>
    <property type="match status" value="1"/>
</dbReference>
<gene>
    <name evidence="9" type="ORF">HKI87_04g33710</name>
</gene>
<keyword evidence="2 5" id="KW-1017">Isopeptide bond</keyword>
<dbReference type="GO" id="GO:0019776">
    <property type="term" value="F:Atg8-family ligase activity"/>
    <property type="evidence" value="ECO:0007669"/>
    <property type="project" value="TreeGrafter"/>
</dbReference>
<dbReference type="GO" id="GO:0034274">
    <property type="term" value="C:Atg12-Atg5-Atg16 complex"/>
    <property type="evidence" value="ECO:0007669"/>
    <property type="project" value="TreeGrafter"/>
</dbReference>
<dbReference type="GO" id="GO:0061908">
    <property type="term" value="C:phagophore"/>
    <property type="evidence" value="ECO:0007669"/>
    <property type="project" value="TreeGrafter"/>
</dbReference>